<dbReference type="PROSITE" id="PS51257">
    <property type="entry name" value="PROKAR_LIPOPROTEIN"/>
    <property type="match status" value="1"/>
</dbReference>
<evidence type="ECO:0000313" key="1">
    <source>
        <dbReference type="EMBL" id="MBI2677267.1"/>
    </source>
</evidence>
<proteinExistence type="predicted"/>
<evidence type="ECO:0008006" key="3">
    <source>
        <dbReference type="Google" id="ProtNLM"/>
    </source>
</evidence>
<protein>
    <recommendedName>
        <fullName evidence="3">General secretion pathway protein GspG</fullName>
    </recommendedName>
</protein>
<sequence>MSRIAAITLATLLLGGCMSRTEMERRLRQDLLDLRSGIERYKADKGQGPDALDDLVRAGYLKQIPEDPCTGKPDWIVGSMRLSIGSTAT</sequence>
<dbReference type="Proteomes" id="UP000779809">
    <property type="component" value="Unassembled WGS sequence"/>
</dbReference>
<name>A0A932A645_9BACT</name>
<evidence type="ECO:0000313" key="2">
    <source>
        <dbReference type="Proteomes" id="UP000779809"/>
    </source>
</evidence>
<gene>
    <name evidence="1" type="ORF">HYX28_00640</name>
</gene>
<comment type="caution">
    <text evidence="1">The sequence shown here is derived from an EMBL/GenBank/DDBJ whole genome shotgun (WGS) entry which is preliminary data.</text>
</comment>
<reference evidence="1" key="1">
    <citation type="submission" date="2020-07" db="EMBL/GenBank/DDBJ databases">
        <title>Huge and variable diversity of episymbiotic CPR bacteria and DPANN archaea in groundwater ecosystems.</title>
        <authorList>
            <person name="He C.Y."/>
            <person name="Keren R."/>
            <person name="Whittaker M."/>
            <person name="Farag I.F."/>
            <person name="Doudna J."/>
            <person name="Cate J.H.D."/>
            <person name="Banfield J.F."/>
        </authorList>
    </citation>
    <scope>NUCLEOTIDE SEQUENCE</scope>
    <source>
        <strain evidence="1">NC_groundwater_580_Pr5_B-0.1um_64_19</strain>
    </source>
</reference>
<organism evidence="1 2">
    <name type="scientific">Candidatus Korobacter versatilis</name>
    <dbReference type="NCBI Taxonomy" id="658062"/>
    <lineage>
        <taxon>Bacteria</taxon>
        <taxon>Pseudomonadati</taxon>
        <taxon>Acidobacteriota</taxon>
        <taxon>Terriglobia</taxon>
        <taxon>Terriglobales</taxon>
        <taxon>Candidatus Korobacteraceae</taxon>
        <taxon>Candidatus Korobacter</taxon>
    </lineage>
</organism>
<dbReference type="AlphaFoldDB" id="A0A932A645"/>
<dbReference type="InterPro" id="IPR045584">
    <property type="entry name" value="Pilin-like"/>
</dbReference>
<accession>A0A932A645</accession>
<dbReference type="EMBL" id="JACPNR010000002">
    <property type="protein sequence ID" value="MBI2677267.1"/>
    <property type="molecule type" value="Genomic_DNA"/>
</dbReference>
<dbReference type="SUPFAM" id="SSF54523">
    <property type="entry name" value="Pili subunits"/>
    <property type="match status" value="1"/>
</dbReference>